<keyword evidence="2" id="KW-1185">Reference proteome</keyword>
<dbReference type="PANTHER" id="PTHR46523">
    <property type="entry name" value="DCTP PYROPHOSPHATASE 1"/>
    <property type="match status" value="1"/>
</dbReference>
<dbReference type="OrthoDB" id="9791898at2"/>
<comment type="caution">
    <text evidence="1">The sequence shown here is derived from an EMBL/GenBank/DDBJ whole genome shotgun (WGS) entry which is preliminary data.</text>
</comment>
<dbReference type="EMBL" id="JAJA02000002">
    <property type="protein sequence ID" value="KWS02278.1"/>
    <property type="molecule type" value="Genomic_DNA"/>
</dbReference>
<evidence type="ECO:0000313" key="2">
    <source>
        <dbReference type="Proteomes" id="UP000023435"/>
    </source>
</evidence>
<evidence type="ECO:0000313" key="1">
    <source>
        <dbReference type="EMBL" id="KWS02278.1"/>
    </source>
</evidence>
<organism evidence="1 2">
    <name type="scientific">Lysobacter capsici AZ78</name>
    <dbReference type="NCBI Taxonomy" id="1444315"/>
    <lineage>
        <taxon>Bacteria</taxon>
        <taxon>Pseudomonadati</taxon>
        <taxon>Pseudomonadota</taxon>
        <taxon>Gammaproteobacteria</taxon>
        <taxon>Lysobacterales</taxon>
        <taxon>Lysobacteraceae</taxon>
        <taxon>Lysobacter</taxon>
    </lineage>
</organism>
<dbReference type="Proteomes" id="UP000023435">
    <property type="component" value="Unassembled WGS sequence"/>
</dbReference>
<dbReference type="InterPro" id="IPR052555">
    <property type="entry name" value="dCTP_Pyrophosphatase"/>
</dbReference>
<name>A0A108U493_9GAMM</name>
<dbReference type="GO" id="GO:0047429">
    <property type="term" value="F:nucleoside triphosphate diphosphatase activity"/>
    <property type="evidence" value="ECO:0007669"/>
    <property type="project" value="InterPro"/>
</dbReference>
<dbReference type="AlphaFoldDB" id="A0A108U493"/>
<reference evidence="1 2" key="1">
    <citation type="journal article" date="2014" name="Genome Announc.">
        <title>Draft Genome Sequence of Lysobacter capsici AZ78, a Bacterium Antagonistic to Plant-Pathogenic Oomycetes.</title>
        <authorList>
            <person name="Puopolo G."/>
            <person name="Sonego P."/>
            <person name="Engelen K."/>
            <person name="Pertot I."/>
        </authorList>
    </citation>
    <scope>NUCLEOTIDE SEQUENCE [LARGE SCALE GENOMIC DNA]</scope>
    <source>
        <strain evidence="1 2">AZ78</strain>
    </source>
</reference>
<protein>
    <recommendedName>
        <fullName evidence="3">Nucleotide pyrophosphohydrolase</fullName>
    </recommendedName>
</protein>
<dbReference type="SUPFAM" id="SSF101386">
    <property type="entry name" value="all-alpha NTP pyrophosphatases"/>
    <property type="match status" value="1"/>
</dbReference>
<dbReference type="CDD" id="cd11537">
    <property type="entry name" value="NTP-PPase_RS21-C6_like"/>
    <property type="match status" value="1"/>
</dbReference>
<dbReference type="PANTHER" id="PTHR46523:SF1">
    <property type="entry name" value="DCTP PYROPHOSPHATASE 1"/>
    <property type="match status" value="1"/>
</dbReference>
<gene>
    <name evidence="1" type="ORF">AZ78_4945</name>
</gene>
<evidence type="ECO:0008006" key="3">
    <source>
        <dbReference type="Google" id="ProtNLM"/>
    </source>
</evidence>
<dbReference type="Pfam" id="PF12643">
    <property type="entry name" value="MazG-like"/>
    <property type="match status" value="1"/>
</dbReference>
<proteinExistence type="predicted"/>
<dbReference type="InterPro" id="IPR025984">
    <property type="entry name" value="DCTPP"/>
</dbReference>
<dbReference type="GeneID" id="97904125"/>
<dbReference type="Gene3D" id="1.10.287.1080">
    <property type="entry name" value="MazG-like"/>
    <property type="match status" value="1"/>
</dbReference>
<dbReference type="RefSeq" id="WP_036112284.1">
    <property type="nucleotide sequence ID" value="NZ_JAJA02000002.1"/>
</dbReference>
<accession>A0A108U493</accession>
<dbReference type="GO" id="GO:0009143">
    <property type="term" value="P:nucleoside triphosphate catabolic process"/>
    <property type="evidence" value="ECO:0007669"/>
    <property type="project" value="InterPro"/>
</dbReference>
<sequence length="116" mass="13219">MSTEIESLQSDLRRFADEREWGAFHTPKNLACALSVEAAELLEHFQWLTEAQSWALDEPKRSEVAAEMADVFLYLLQLSMRLDIDLVAAARRKMIANAKKYPVEHTKGRIAKITEG</sequence>
<dbReference type="PIRSF" id="PIRSF029826">
    <property type="entry name" value="UCP029826_pph"/>
    <property type="match status" value="1"/>
</dbReference>